<dbReference type="AlphaFoldDB" id="C4WMS4"/>
<keyword evidence="1" id="KW-0472">Membrane</keyword>
<dbReference type="Proteomes" id="UP000004386">
    <property type="component" value="Unassembled WGS sequence"/>
</dbReference>
<comment type="caution">
    <text evidence="2">The sequence shown here is derived from an EMBL/GenBank/DDBJ whole genome shotgun (WGS) entry which is preliminary data.</text>
</comment>
<evidence type="ECO:0000313" key="2">
    <source>
        <dbReference type="EMBL" id="EEQ93236.1"/>
    </source>
</evidence>
<gene>
    <name evidence="2" type="ORF">OINT_2000377</name>
</gene>
<accession>C4WMS4</accession>
<protein>
    <submittedName>
        <fullName evidence="2">Uncharacterized protein</fullName>
    </submittedName>
</protein>
<dbReference type="HOGENOM" id="CLU_3027835_0_0_5"/>
<evidence type="ECO:0000313" key="3">
    <source>
        <dbReference type="Proteomes" id="UP000004386"/>
    </source>
</evidence>
<proteinExistence type="predicted"/>
<sequence>MDFAGDRITSHGKTRFREIEAMTSGVFFWYIFPLIVAAAGLGWLWYDKRFNNHYR</sequence>
<dbReference type="EMBL" id="ACQA01000002">
    <property type="protein sequence ID" value="EEQ93236.1"/>
    <property type="molecule type" value="Genomic_DNA"/>
</dbReference>
<keyword evidence="1" id="KW-0812">Transmembrane</keyword>
<keyword evidence="1" id="KW-1133">Transmembrane helix</keyword>
<evidence type="ECO:0000256" key="1">
    <source>
        <dbReference type="SAM" id="Phobius"/>
    </source>
</evidence>
<name>C4WMS4_9HYPH</name>
<organism evidence="2 3">
    <name type="scientific">Brucella intermedia LMG 3301</name>
    <dbReference type="NCBI Taxonomy" id="641118"/>
    <lineage>
        <taxon>Bacteria</taxon>
        <taxon>Pseudomonadati</taxon>
        <taxon>Pseudomonadota</taxon>
        <taxon>Alphaproteobacteria</taxon>
        <taxon>Hyphomicrobiales</taxon>
        <taxon>Brucellaceae</taxon>
        <taxon>Brucella/Ochrobactrum group</taxon>
        <taxon>Brucella</taxon>
    </lineage>
</organism>
<feature type="transmembrane region" description="Helical" evidence="1">
    <location>
        <begin position="27"/>
        <end position="46"/>
    </location>
</feature>
<reference evidence="2 3" key="1">
    <citation type="submission" date="2009-05" db="EMBL/GenBank/DDBJ databases">
        <authorList>
            <person name="Setubal J.C."/>
            <person name="Boyle S."/>
            <person name="Crasta O.R."/>
            <person name="Gillespie J.J."/>
            <person name="Kenyon R.W."/>
            <person name="Lu J."/>
            <person name="Mane S."/>
            <person name="Nagrani S."/>
            <person name="Shallom J.M."/>
            <person name="Shallom S."/>
            <person name="Shukla M."/>
            <person name="Snyder E.E."/>
            <person name="Sobral B.W."/>
            <person name="Wattam A.R."/>
            <person name="Will R."/>
            <person name="Williams K."/>
            <person name="Yoo H."/>
            <person name="Munk C."/>
            <person name="Tapia R."/>
            <person name="Green L."/>
            <person name="Rogers Y."/>
            <person name="Detter J.C."/>
            <person name="Bruce D."/>
            <person name="Brettin T.S."/>
            <person name="Tsolis R."/>
        </authorList>
    </citation>
    <scope>NUCLEOTIDE SEQUENCE [LARGE SCALE GENOMIC DNA]</scope>
    <source>
        <strain evidence="2 3">LMG 3301</strain>
    </source>
</reference>